<dbReference type="Proteomes" id="UP000828048">
    <property type="component" value="Chromosome 4"/>
</dbReference>
<protein>
    <submittedName>
        <fullName evidence="1">Uncharacterized protein</fullName>
    </submittedName>
</protein>
<accession>A0ACB7Z5Q0</accession>
<name>A0ACB7Z5Q0_9ERIC</name>
<dbReference type="EMBL" id="CM037154">
    <property type="protein sequence ID" value="KAH7861191.1"/>
    <property type="molecule type" value="Genomic_DNA"/>
</dbReference>
<reference evidence="1 2" key="1">
    <citation type="journal article" date="2021" name="Hortic Res">
        <title>High-quality reference genome and annotation aids understanding of berry development for evergreen blueberry (Vaccinium darrowii).</title>
        <authorList>
            <person name="Yu J."/>
            <person name="Hulse-Kemp A.M."/>
            <person name="Babiker E."/>
            <person name="Staton M."/>
        </authorList>
    </citation>
    <scope>NUCLEOTIDE SEQUENCE [LARGE SCALE GENOMIC DNA]</scope>
    <source>
        <strain evidence="2">cv. NJ 8807/NJ 8810</strain>
        <tissue evidence="1">Young leaf</tissue>
    </source>
</reference>
<proteinExistence type="predicted"/>
<gene>
    <name evidence="1" type="ORF">Vadar_022837</name>
</gene>
<sequence>MGWWGIVFKDDISRVSDSLAVGLTTGYLGSLTTYSGWNQKMLDLSAQGKWVVVVFGFPLGFILADYSIVYGIRTAQSFKRFMGTSNVLPLSELSSSQNNSKVNNFKCHFAFTFVLLVMLGLLWGVSGALEMREFDSGGSGAQLWLACIVGPFGVWLRYFLACRLNGHGLGQSGLLNWVPFGTLIANVSATCVMAALATLMKVVNTNACYTIATGIQFGLLGCLSTVSTFIAEVHLLRESMHPWRGDVYALVTIILSFGLGTLIYSIPVWTQGYD</sequence>
<evidence type="ECO:0000313" key="2">
    <source>
        <dbReference type="Proteomes" id="UP000828048"/>
    </source>
</evidence>
<evidence type="ECO:0000313" key="1">
    <source>
        <dbReference type="EMBL" id="KAH7861191.1"/>
    </source>
</evidence>
<organism evidence="1 2">
    <name type="scientific">Vaccinium darrowii</name>
    <dbReference type="NCBI Taxonomy" id="229202"/>
    <lineage>
        <taxon>Eukaryota</taxon>
        <taxon>Viridiplantae</taxon>
        <taxon>Streptophyta</taxon>
        <taxon>Embryophyta</taxon>
        <taxon>Tracheophyta</taxon>
        <taxon>Spermatophyta</taxon>
        <taxon>Magnoliopsida</taxon>
        <taxon>eudicotyledons</taxon>
        <taxon>Gunneridae</taxon>
        <taxon>Pentapetalae</taxon>
        <taxon>asterids</taxon>
        <taxon>Ericales</taxon>
        <taxon>Ericaceae</taxon>
        <taxon>Vaccinioideae</taxon>
        <taxon>Vaccinieae</taxon>
        <taxon>Vaccinium</taxon>
    </lineage>
</organism>
<keyword evidence="2" id="KW-1185">Reference proteome</keyword>
<comment type="caution">
    <text evidence="1">The sequence shown here is derived from an EMBL/GenBank/DDBJ whole genome shotgun (WGS) entry which is preliminary data.</text>
</comment>